<reference evidence="2 3" key="1">
    <citation type="submission" date="2023-08" db="EMBL/GenBank/DDBJ databases">
        <title>Whole-genome sequencing of halo(alkali)philic microorganisms from hypersaline lakes.</title>
        <authorList>
            <person name="Sorokin D.Y."/>
            <person name="Abbas B."/>
            <person name="Merkel A.Y."/>
        </authorList>
    </citation>
    <scope>NUCLEOTIDE SEQUENCE [LARGE SCALE GENOMIC DNA]</scope>
    <source>
        <strain evidence="2 3">AB-CW4</strain>
    </source>
</reference>
<dbReference type="RefSeq" id="WP_306727040.1">
    <property type="nucleotide sequence ID" value="NZ_JAVDDT010000001.1"/>
</dbReference>
<protein>
    <recommendedName>
        <fullName evidence="4">Outer membrane protein beta-barrel domain-containing protein</fullName>
    </recommendedName>
</protein>
<evidence type="ECO:0000313" key="3">
    <source>
        <dbReference type="Proteomes" id="UP001239019"/>
    </source>
</evidence>
<accession>A0ABU0W3G3</accession>
<evidence type="ECO:0000256" key="1">
    <source>
        <dbReference type="SAM" id="SignalP"/>
    </source>
</evidence>
<dbReference type="Proteomes" id="UP001239019">
    <property type="component" value="Unassembled WGS sequence"/>
</dbReference>
<name>A0ABU0W3G3_9GAMM</name>
<dbReference type="EMBL" id="JAVDDT010000001">
    <property type="protein sequence ID" value="MDQ2068557.1"/>
    <property type="molecule type" value="Genomic_DNA"/>
</dbReference>
<feature type="chain" id="PRO_5047257689" description="Outer membrane protein beta-barrel domain-containing protein" evidence="1">
    <location>
        <begin position="24"/>
        <end position="169"/>
    </location>
</feature>
<keyword evidence="3" id="KW-1185">Reference proteome</keyword>
<gene>
    <name evidence="2" type="ORF">RBH19_01560</name>
</gene>
<feature type="signal peptide" evidence="1">
    <location>
        <begin position="1"/>
        <end position="23"/>
    </location>
</feature>
<organism evidence="2 3">
    <name type="scientific">Natronospira bacteriovora</name>
    <dbReference type="NCBI Taxonomy" id="3069753"/>
    <lineage>
        <taxon>Bacteria</taxon>
        <taxon>Pseudomonadati</taxon>
        <taxon>Pseudomonadota</taxon>
        <taxon>Gammaproteobacteria</taxon>
        <taxon>Natronospirales</taxon>
        <taxon>Natronospiraceae</taxon>
        <taxon>Natronospira</taxon>
    </lineage>
</organism>
<keyword evidence="1" id="KW-0732">Signal</keyword>
<evidence type="ECO:0000313" key="2">
    <source>
        <dbReference type="EMBL" id="MDQ2068557.1"/>
    </source>
</evidence>
<evidence type="ECO:0008006" key="4">
    <source>
        <dbReference type="Google" id="ProtNLM"/>
    </source>
</evidence>
<sequence length="169" mass="17924">MMKTHLSFCVAALLLTVATPAMAFFGDADGDRYYVAKGSSIELDADDSANATSVAFAFGQYLGDRKVAASESEIGITVSNGRVRSGSFLGESNTDWELLHLGSFVAFQNPGPFKIKGKLGFAFTQLDVGGRSEQDFGAAYGVGGVFGPVEVELTQLGSDFTQFSVGFRF</sequence>
<comment type="caution">
    <text evidence="2">The sequence shown here is derived from an EMBL/GenBank/DDBJ whole genome shotgun (WGS) entry which is preliminary data.</text>
</comment>
<proteinExistence type="predicted"/>